<accession>A0A645F891</accession>
<feature type="transmembrane region" description="Helical" evidence="1">
    <location>
        <begin position="7"/>
        <end position="27"/>
    </location>
</feature>
<sequence>MKKSKTKIGLLIVIFTLIIICFFILYFKSMPLIQTPNECSIIDIQHNVDEELIEINDYDSNAVISLLSKCSKKRTLDKAYAPLPNDNGGYVIILYDNDELLHIRLGEDSVCDSGHGTTIYNIVYQGDIKKVLQKVLNIKS</sequence>
<proteinExistence type="predicted"/>
<comment type="caution">
    <text evidence="2">The sequence shown here is derived from an EMBL/GenBank/DDBJ whole genome shotgun (WGS) entry which is preliminary data.</text>
</comment>
<keyword evidence="1" id="KW-0812">Transmembrane</keyword>
<gene>
    <name evidence="2" type="ORF">SDC9_157128</name>
</gene>
<evidence type="ECO:0000256" key="1">
    <source>
        <dbReference type="SAM" id="Phobius"/>
    </source>
</evidence>
<dbReference type="EMBL" id="VSSQ01055958">
    <property type="protein sequence ID" value="MPN09836.1"/>
    <property type="molecule type" value="Genomic_DNA"/>
</dbReference>
<dbReference type="AlphaFoldDB" id="A0A645F891"/>
<organism evidence="2">
    <name type="scientific">bioreactor metagenome</name>
    <dbReference type="NCBI Taxonomy" id="1076179"/>
    <lineage>
        <taxon>unclassified sequences</taxon>
        <taxon>metagenomes</taxon>
        <taxon>ecological metagenomes</taxon>
    </lineage>
</organism>
<keyword evidence="1" id="KW-1133">Transmembrane helix</keyword>
<evidence type="ECO:0000313" key="2">
    <source>
        <dbReference type="EMBL" id="MPN09836.1"/>
    </source>
</evidence>
<keyword evidence="1" id="KW-0472">Membrane</keyword>
<reference evidence="2" key="1">
    <citation type="submission" date="2019-08" db="EMBL/GenBank/DDBJ databases">
        <authorList>
            <person name="Kucharzyk K."/>
            <person name="Murdoch R.W."/>
            <person name="Higgins S."/>
            <person name="Loffler F."/>
        </authorList>
    </citation>
    <scope>NUCLEOTIDE SEQUENCE</scope>
</reference>
<name>A0A645F891_9ZZZZ</name>
<protein>
    <submittedName>
        <fullName evidence="2">Uncharacterized protein</fullName>
    </submittedName>
</protein>